<comment type="caution">
    <text evidence="3">The sequence shown here is derived from an EMBL/GenBank/DDBJ whole genome shotgun (WGS) entry which is preliminary data.</text>
</comment>
<evidence type="ECO:0000259" key="1">
    <source>
        <dbReference type="Pfam" id="PF01408"/>
    </source>
</evidence>
<feature type="domain" description="GFO/IDH/MocA-like oxidoreductase" evidence="2">
    <location>
        <begin position="126"/>
        <end position="245"/>
    </location>
</feature>
<dbReference type="Gene3D" id="3.30.360.10">
    <property type="entry name" value="Dihydrodipicolinate Reductase, domain 2"/>
    <property type="match status" value="1"/>
</dbReference>
<organism evidence="3 4">
    <name type="scientific">Phytoactinopolyspora alkaliphila</name>
    <dbReference type="NCBI Taxonomy" id="1783498"/>
    <lineage>
        <taxon>Bacteria</taxon>
        <taxon>Bacillati</taxon>
        <taxon>Actinomycetota</taxon>
        <taxon>Actinomycetes</taxon>
        <taxon>Jiangellales</taxon>
        <taxon>Jiangellaceae</taxon>
        <taxon>Phytoactinopolyspora</taxon>
    </lineage>
</organism>
<reference evidence="3 4" key="1">
    <citation type="submission" date="2020-02" db="EMBL/GenBank/DDBJ databases">
        <authorList>
            <person name="Li X.-J."/>
            <person name="Feng X.-M."/>
        </authorList>
    </citation>
    <scope>NUCLEOTIDE SEQUENCE [LARGE SCALE GENOMIC DNA]</scope>
    <source>
        <strain evidence="3 4">CGMCC 4.7225</strain>
    </source>
</reference>
<sequence length="334" mass="35404">MRSVAVSGLGSIGRQHIDALAGLADVRVVAFDPAIELHEQARSRGVELIVTDFDALLDLDPDALVIAAPDQFHLPQLQAASARGIPTLVEKPLAPSLADAAAAVDEIRATGTPVLVGYVLRHRAVVQAAHAAIHDGRIGTPVSFQVMLGAYTTITKAVSRFATAEADRLYRDYSHEWDYLRWFFGPIRRGLAVARTILGVPHVEQPNVVDGLLVHTSGVTGAFHIDYVEPRGLRTIQVAGTGGSLLADFGRGTLTIRAAGEDFDQHRSYPEAPSAALGRQARHLLDVARGAVTPAVSLDDGLAALAVTDALRASAVSDDWVSLVQPGPPHSMDG</sequence>
<dbReference type="Proteomes" id="UP000469185">
    <property type="component" value="Unassembled WGS sequence"/>
</dbReference>
<dbReference type="PANTHER" id="PTHR43377:SF8">
    <property type="entry name" value="BLR3664 PROTEIN"/>
    <property type="match status" value="1"/>
</dbReference>
<evidence type="ECO:0000259" key="2">
    <source>
        <dbReference type="Pfam" id="PF22725"/>
    </source>
</evidence>
<dbReference type="Gene3D" id="3.40.50.720">
    <property type="entry name" value="NAD(P)-binding Rossmann-like Domain"/>
    <property type="match status" value="1"/>
</dbReference>
<accession>A0A6N9YSL2</accession>
<dbReference type="Pfam" id="PF22725">
    <property type="entry name" value="GFO_IDH_MocA_C3"/>
    <property type="match status" value="1"/>
</dbReference>
<dbReference type="AlphaFoldDB" id="A0A6N9YSL2"/>
<protein>
    <submittedName>
        <fullName evidence="3">Gfo/Idh/MocA family oxidoreductase</fullName>
    </submittedName>
</protein>
<proteinExistence type="predicted"/>
<dbReference type="Pfam" id="PF01408">
    <property type="entry name" value="GFO_IDH_MocA"/>
    <property type="match status" value="1"/>
</dbReference>
<dbReference type="PANTHER" id="PTHR43377">
    <property type="entry name" value="BILIVERDIN REDUCTASE A"/>
    <property type="match status" value="1"/>
</dbReference>
<dbReference type="InterPro" id="IPR051450">
    <property type="entry name" value="Gfo/Idh/MocA_Oxidoreductases"/>
</dbReference>
<dbReference type="InterPro" id="IPR036291">
    <property type="entry name" value="NAD(P)-bd_dom_sf"/>
</dbReference>
<keyword evidence="4" id="KW-1185">Reference proteome</keyword>
<dbReference type="InterPro" id="IPR055170">
    <property type="entry name" value="GFO_IDH_MocA-like_dom"/>
</dbReference>
<name>A0A6N9YSL2_9ACTN</name>
<feature type="domain" description="Gfo/Idh/MocA-like oxidoreductase N-terminal" evidence="1">
    <location>
        <begin position="3"/>
        <end position="118"/>
    </location>
</feature>
<dbReference type="EMBL" id="JAAGOB010000014">
    <property type="protein sequence ID" value="NED97818.1"/>
    <property type="molecule type" value="Genomic_DNA"/>
</dbReference>
<dbReference type="InterPro" id="IPR000683">
    <property type="entry name" value="Gfo/Idh/MocA-like_OxRdtase_N"/>
</dbReference>
<dbReference type="GO" id="GO:0000166">
    <property type="term" value="F:nucleotide binding"/>
    <property type="evidence" value="ECO:0007669"/>
    <property type="project" value="InterPro"/>
</dbReference>
<dbReference type="SUPFAM" id="SSF55347">
    <property type="entry name" value="Glyceraldehyde-3-phosphate dehydrogenase-like, C-terminal domain"/>
    <property type="match status" value="1"/>
</dbReference>
<evidence type="ECO:0000313" key="3">
    <source>
        <dbReference type="EMBL" id="NED97818.1"/>
    </source>
</evidence>
<dbReference type="SUPFAM" id="SSF51735">
    <property type="entry name" value="NAD(P)-binding Rossmann-fold domains"/>
    <property type="match status" value="1"/>
</dbReference>
<evidence type="ECO:0000313" key="4">
    <source>
        <dbReference type="Proteomes" id="UP000469185"/>
    </source>
</evidence>
<gene>
    <name evidence="3" type="ORF">G1H11_21190</name>
</gene>
<dbReference type="RefSeq" id="WP_163820611.1">
    <property type="nucleotide sequence ID" value="NZ_JAAGOB010000014.1"/>
</dbReference>